<name>A0ACC2UGD3_9FUNG</name>
<protein>
    <submittedName>
        <fullName evidence="1">Protein phosphatase 2C 7</fullName>
        <ecNumber evidence="1">3.1.3.16</ecNumber>
    </submittedName>
</protein>
<dbReference type="Proteomes" id="UP001165960">
    <property type="component" value="Unassembled WGS sequence"/>
</dbReference>
<proteinExistence type="predicted"/>
<reference evidence="1" key="1">
    <citation type="submission" date="2022-04" db="EMBL/GenBank/DDBJ databases">
        <title>Genome of the entomopathogenic fungus Entomophthora muscae.</title>
        <authorList>
            <person name="Elya C."/>
            <person name="Lovett B.R."/>
            <person name="Lee E."/>
            <person name="Macias A.M."/>
            <person name="Hajek A.E."/>
            <person name="De Bivort B.L."/>
            <person name="Kasson M.T."/>
            <person name="De Fine Licht H.H."/>
            <person name="Stajich J.E."/>
        </authorList>
    </citation>
    <scope>NUCLEOTIDE SEQUENCE</scope>
    <source>
        <strain evidence="1">Berkeley</strain>
    </source>
</reference>
<keyword evidence="1" id="KW-0378">Hydrolase</keyword>
<evidence type="ECO:0000313" key="1">
    <source>
        <dbReference type="EMBL" id="KAJ9085556.1"/>
    </source>
</evidence>
<evidence type="ECO:0000313" key="2">
    <source>
        <dbReference type="Proteomes" id="UP001165960"/>
    </source>
</evidence>
<dbReference type="EMBL" id="QTSX02000756">
    <property type="protein sequence ID" value="KAJ9085556.1"/>
    <property type="molecule type" value="Genomic_DNA"/>
</dbReference>
<accession>A0ACC2UGD3</accession>
<sequence>MRVLLSTFDKLDLHTLIRLFSTLMAWALQGSKLPRGGLHYLQNALMSDIAHPLSKVSSSKFLPSTFRQFPIQSSRSFSSSSWARFHQIPRPNLKPKNLLLLPTPALASYTTAASSIIELDPGNSEVVSSINPCMLTVGAAWAPKRPRSNLPEWCQADCGEDAFFTILVNSNYCLGVADGVGGWSEVGVDPSQFAWELMNNCKMHCETLGIATRVDPKKVLTQAYNKLIKSGRVKAGSSTACLAVVDTDTGRLCSVNLGDSGYIIIRGGVTAYRSSETTHYFNAPYQLSVIPPEMDNGGHIRNKPSEGQVAMLQLEHGDIVVMGTDGLFDNLFYKDIEEEALTTKPVDLDRLLAQPGQSQEALRAYTNAFAGALVKKARLRAKDRKTDSPFSTEAAKHGFKFKGGKMDDITVVVALVTMKTPAKSRI</sequence>
<keyword evidence="2" id="KW-1185">Reference proteome</keyword>
<gene>
    <name evidence="1" type="primary">PTC7_2</name>
    <name evidence="1" type="ORF">DSO57_1012792</name>
</gene>
<organism evidence="1 2">
    <name type="scientific">Entomophthora muscae</name>
    <dbReference type="NCBI Taxonomy" id="34485"/>
    <lineage>
        <taxon>Eukaryota</taxon>
        <taxon>Fungi</taxon>
        <taxon>Fungi incertae sedis</taxon>
        <taxon>Zoopagomycota</taxon>
        <taxon>Entomophthoromycotina</taxon>
        <taxon>Entomophthoromycetes</taxon>
        <taxon>Entomophthorales</taxon>
        <taxon>Entomophthoraceae</taxon>
        <taxon>Entomophthora</taxon>
    </lineage>
</organism>
<dbReference type="EC" id="3.1.3.16" evidence="1"/>
<comment type="caution">
    <text evidence="1">The sequence shown here is derived from an EMBL/GenBank/DDBJ whole genome shotgun (WGS) entry which is preliminary data.</text>
</comment>